<dbReference type="Proteomes" id="UP000195781">
    <property type="component" value="Unassembled WGS sequence"/>
</dbReference>
<dbReference type="PANTHER" id="PTHR44846:SF1">
    <property type="entry name" value="MANNOSYL-D-GLYCERATE TRANSPORT_METABOLISM SYSTEM REPRESSOR MNGR-RELATED"/>
    <property type="match status" value="1"/>
</dbReference>
<protein>
    <recommendedName>
        <fullName evidence="4">HTH gntR-type domain-containing protein</fullName>
    </recommendedName>
</protein>
<accession>A0A1Y3XZN2</accession>
<dbReference type="AlphaFoldDB" id="A0A1Y3XZN2"/>
<dbReference type="GO" id="GO:0003677">
    <property type="term" value="F:DNA binding"/>
    <property type="evidence" value="ECO:0007669"/>
    <property type="project" value="UniProtKB-KW"/>
</dbReference>
<dbReference type="PROSITE" id="PS50949">
    <property type="entry name" value="HTH_GNTR"/>
    <property type="match status" value="1"/>
</dbReference>
<dbReference type="Gene3D" id="1.10.10.10">
    <property type="entry name" value="Winged helix-like DNA-binding domain superfamily/Winged helix DNA-binding domain"/>
    <property type="match status" value="1"/>
</dbReference>
<evidence type="ECO:0000256" key="1">
    <source>
        <dbReference type="ARBA" id="ARBA00023015"/>
    </source>
</evidence>
<dbReference type="InterPro" id="IPR028978">
    <property type="entry name" value="Chorismate_lyase_/UTRA_dom_sf"/>
</dbReference>
<evidence type="ECO:0000313" key="5">
    <source>
        <dbReference type="EMBL" id="OUN88697.1"/>
    </source>
</evidence>
<dbReference type="InterPro" id="IPR050679">
    <property type="entry name" value="Bact_HTH_transcr_reg"/>
</dbReference>
<dbReference type="Pfam" id="PF07702">
    <property type="entry name" value="UTRA"/>
    <property type="match status" value="1"/>
</dbReference>
<dbReference type="InterPro" id="IPR011663">
    <property type="entry name" value="UTRA"/>
</dbReference>
<organism evidence="5 6">
    <name type="scientific">[Collinsella] massiliensis</name>
    <dbReference type="NCBI Taxonomy" id="1232426"/>
    <lineage>
        <taxon>Bacteria</taxon>
        <taxon>Bacillati</taxon>
        <taxon>Actinomycetota</taxon>
        <taxon>Coriobacteriia</taxon>
        <taxon>Coriobacteriales</taxon>
        <taxon>Coriobacteriaceae</taxon>
        <taxon>Enorma</taxon>
    </lineage>
</organism>
<comment type="caution">
    <text evidence="5">The sequence shown here is derived from an EMBL/GenBank/DDBJ whole genome shotgun (WGS) entry which is preliminary data.</text>
</comment>
<dbReference type="GO" id="GO:0003700">
    <property type="term" value="F:DNA-binding transcription factor activity"/>
    <property type="evidence" value="ECO:0007669"/>
    <property type="project" value="InterPro"/>
</dbReference>
<sequence>MPSELDHSSQEPLYLQVIEDIRRDIASGLYRAGEKIPSELELGDIYRVSRITVRNAVKVLEKEGLLIKRQGKGTFVADGGDRKAPFENDDIVRSFTKTCENNGVVPGARLVSCERVLLPLDRAGYFGGADGGAAVRVMRVRTADGLPLMVEDNLFDPVKYRFLLEEPLDDCSIFELIEQRTGLVPRNGTDCVLSMERADAQLAELLDVAENEPLFTVSGEYSDQYGEPMFIGLQHVVGKHYSFRL</sequence>
<dbReference type="Gene3D" id="3.40.1410.10">
    <property type="entry name" value="Chorismate lyase-like"/>
    <property type="match status" value="1"/>
</dbReference>
<dbReference type="FunFam" id="1.10.10.10:FF:000079">
    <property type="entry name" value="GntR family transcriptional regulator"/>
    <property type="match status" value="1"/>
</dbReference>
<dbReference type="PANTHER" id="PTHR44846">
    <property type="entry name" value="MANNOSYL-D-GLYCERATE TRANSPORT/METABOLISM SYSTEM REPRESSOR MNGR-RELATED"/>
    <property type="match status" value="1"/>
</dbReference>
<dbReference type="CDD" id="cd07377">
    <property type="entry name" value="WHTH_GntR"/>
    <property type="match status" value="1"/>
</dbReference>
<dbReference type="Pfam" id="PF00392">
    <property type="entry name" value="GntR"/>
    <property type="match status" value="1"/>
</dbReference>
<keyword evidence="6" id="KW-1185">Reference proteome</keyword>
<dbReference type="EMBL" id="NFIE01000010">
    <property type="protein sequence ID" value="OUN88697.1"/>
    <property type="molecule type" value="Genomic_DNA"/>
</dbReference>
<evidence type="ECO:0000256" key="2">
    <source>
        <dbReference type="ARBA" id="ARBA00023125"/>
    </source>
</evidence>
<keyword evidence="2" id="KW-0238">DNA-binding</keyword>
<keyword evidence="1" id="KW-0805">Transcription regulation</keyword>
<name>A0A1Y3XZN2_9ACTN</name>
<dbReference type="PRINTS" id="PR00035">
    <property type="entry name" value="HTHGNTR"/>
</dbReference>
<dbReference type="SUPFAM" id="SSF64288">
    <property type="entry name" value="Chorismate lyase-like"/>
    <property type="match status" value="1"/>
</dbReference>
<evidence type="ECO:0000313" key="6">
    <source>
        <dbReference type="Proteomes" id="UP000195781"/>
    </source>
</evidence>
<proteinExistence type="predicted"/>
<dbReference type="RefSeq" id="WP_094335510.1">
    <property type="nucleotide sequence ID" value="NZ_NFIE01000010.1"/>
</dbReference>
<dbReference type="OrthoDB" id="7363114at2"/>
<reference evidence="6" key="1">
    <citation type="submission" date="2017-04" db="EMBL/GenBank/DDBJ databases">
        <title>Function of individual gut microbiota members based on whole genome sequencing of pure cultures obtained from chicken caecum.</title>
        <authorList>
            <person name="Medvecky M."/>
            <person name="Cejkova D."/>
            <person name="Polansky O."/>
            <person name="Karasova D."/>
            <person name="Kubasova T."/>
            <person name="Cizek A."/>
            <person name="Rychlik I."/>
        </authorList>
    </citation>
    <scope>NUCLEOTIDE SEQUENCE [LARGE SCALE GENOMIC DNA]</scope>
    <source>
        <strain evidence="6">An5</strain>
    </source>
</reference>
<dbReference type="SUPFAM" id="SSF46785">
    <property type="entry name" value="Winged helix' DNA-binding domain"/>
    <property type="match status" value="1"/>
</dbReference>
<gene>
    <name evidence="5" type="ORF">B5G02_05625</name>
</gene>
<feature type="domain" description="HTH gntR-type" evidence="4">
    <location>
        <begin position="11"/>
        <end position="79"/>
    </location>
</feature>
<evidence type="ECO:0000256" key="3">
    <source>
        <dbReference type="ARBA" id="ARBA00023163"/>
    </source>
</evidence>
<dbReference type="GO" id="GO:0045892">
    <property type="term" value="P:negative regulation of DNA-templated transcription"/>
    <property type="evidence" value="ECO:0007669"/>
    <property type="project" value="TreeGrafter"/>
</dbReference>
<evidence type="ECO:0000259" key="4">
    <source>
        <dbReference type="PROSITE" id="PS50949"/>
    </source>
</evidence>
<dbReference type="SMART" id="SM00345">
    <property type="entry name" value="HTH_GNTR"/>
    <property type="match status" value="1"/>
</dbReference>
<dbReference type="InterPro" id="IPR036390">
    <property type="entry name" value="WH_DNA-bd_sf"/>
</dbReference>
<dbReference type="SMART" id="SM00866">
    <property type="entry name" value="UTRA"/>
    <property type="match status" value="1"/>
</dbReference>
<dbReference type="InterPro" id="IPR000524">
    <property type="entry name" value="Tscrpt_reg_HTH_GntR"/>
</dbReference>
<keyword evidence="3" id="KW-0804">Transcription</keyword>
<dbReference type="InterPro" id="IPR036388">
    <property type="entry name" value="WH-like_DNA-bd_sf"/>
</dbReference>